<dbReference type="Pfam" id="PF03180">
    <property type="entry name" value="Lipoprotein_9"/>
    <property type="match status" value="1"/>
</dbReference>
<dbReference type="Gene3D" id="1.10.3720.10">
    <property type="entry name" value="MetI-like"/>
    <property type="match status" value="1"/>
</dbReference>
<keyword evidence="5 13" id="KW-0813">Transport</keyword>
<comment type="similarity">
    <text evidence="3">Belongs to the binding-protein-dependent transport system permease family. CysTW subfamily.</text>
</comment>
<dbReference type="SUPFAM" id="SSF161098">
    <property type="entry name" value="MetI-like"/>
    <property type="match status" value="1"/>
</dbReference>
<evidence type="ECO:0000256" key="5">
    <source>
        <dbReference type="ARBA" id="ARBA00022448"/>
    </source>
</evidence>
<evidence type="ECO:0000256" key="12">
    <source>
        <dbReference type="ARBA" id="ARBA00023288"/>
    </source>
</evidence>
<evidence type="ECO:0000256" key="6">
    <source>
        <dbReference type="ARBA" id="ARBA00022475"/>
    </source>
</evidence>
<keyword evidence="6" id="KW-1003">Cell membrane</keyword>
<feature type="transmembrane region" description="Helical" evidence="13">
    <location>
        <begin position="16"/>
        <end position="39"/>
    </location>
</feature>
<evidence type="ECO:0000313" key="15">
    <source>
        <dbReference type="EMBL" id="SFS13826.1"/>
    </source>
</evidence>
<keyword evidence="7 13" id="KW-0812">Transmembrane</keyword>
<dbReference type="InterPro" id="IPR000515">
    <property type="entry name" value="MetI-like"/>
</dbReference>
<dbReference type="Gene3D" id="3.40.190.10">
    <property type="entry name" value="Periplasmic binding protein-like II"/>
    <property type="match status" value="2"/>
</dbReference>
<feature type="transmembrane region" description="Helical" evidence="13">
    <location>
        <begin position="241"/>
        <end position="260"/>
    </location>
</feature>
<feature type="transmembrane region" description="Helical" evidence="13">
    <location>
        <begin position="86"/>
        <end position="104"/>
    </location>
</feature>
<dbReference type="SUPFAM" id="SSF53850">
    <property type="entry name" value="Periplasmic binding protein-like II"/>
    <property type="match status" value="1"/>
</dbReference>
<dbReference type="Pfam" id="PF00528">
    <property type="entry name" value="BPD_transp_1"/>
    <property type="match status" value="1"/>
</dbReference>
<evidence type="ECO:0000256" key="10">
    <source>
        <dbReference type="ARBA" id="ARBA00023136"/>
    </source>
</evidence>
<dbReference type="PANTHER" id="PTHR30429">
    <property type="entry name" value="D-METHIONINE-BINDING LIPOPROTEIN METQ"/>
    <property type="match status" value="1"/>
</dbReference>
<proteinExistence type="inferred from homology"/>
<dbReference type="GO" id="GO:0055085">
    <property type="term" value="P:transmembrane transport"/>
    <property type="evidence" value="ECO:0007669"/>
    <property type="project" value="InterPro"/>
</dbReference>
<evidence type="ECO:0000256" key="9">
    <source>
        <dbReference type="ARBA" id="ARBA00022989"/>
    </source>
</evidence>
<evidence type="ECO:0000259" key="14">
    <source>
        <dbReference type="PROSITE" id="PS50928"/>
    </source>
</evidence>
<feature type="transmembrane region" description="Helical" evidence="13">
    <location>
        <begin position="183"/>
        <end position="202"/>
    </location>
</feature>
<protein>
    <submittedName>
        <fullName evidence="15">D-methionine transport system substrate-binding protein</fullName>
    </submittedName>
</protein>
<keyword evidence="9 13" id="KW-1133">Transmembrane helix</keyword>
<keyword evidence="16" id="KW-1185">Reference proteome</keyword>
<keyword evidence="10 13" id="KW-0472">Membrane</keyword>
<dbReference type="AlphaFoldDB" id="A0A1I6MDJ6"/>
<feature type="transmembrane region" description="Helical" evidence="13">
    <location>
        <begin position="145"/>
        <end position="171"/>
    </location>
</feature>
<evidence type="ECO:0000256" key="11">
    <source>
        <dbReference type="ARBA" id="ARBA00023139"/>
    </source>
</evidence>
<keyword evidence="11" id="KW-0564">Palmitate</keyword>
<evidence type="ECO:0000313" key="16">
    <source>
        <dbReference type="Proteomes" id="UP000199024"/>
    </source>
</evidence>
<dbReference type="EMBL" id="FOZL01000001">
    <property type="protein sequence ID" value="SFS13826.1"/>
    <property type="molecule type" value="Genomic_DNA"/>
</dbReference>
<evidence type="ECO:0000256" key="8">
    <source>
        <dbReference type="ARBA" id="ARBA00022729"/>
    </source>
</evidence>
<reference evidence="15 16" key="1">
    <citation type="submission" date="2016-10" db="EMBL/GenBank/DDBJ databases">
        <authorList>
            <person name="de Groot N.N."/>
        </authorList>
    </citation>
    <scope>NUCLEOTIDE SEQUENCE [LARGE SCALE GENOMIC DNA]</scope>
    <source>
        <strain evidence="15 16">DSM 21001</strain>
    </source>
</reference>
<name>A0A1I6MDJ6_9BACT</name>
<evidence type="ECO:0000256" key="4">
    <source>
        <dbReference type="ARBA" id="ARBA00008973"/>
    </source>
</evidence>
<dbReference type="CDD" id="cd13597">
    <property type="entry name" value="PBP2_lipoprotein_Tp32"/>
    <property type="match status" value="1"/>
</dbReference>
<sequence length="504" mass="54326">MKELLQLLWEPTLQTIAMVVVSALISGLVGTALGVLLVVTEDGGVLPAPWLNRFLNMMTNVGRSIPFIILMVAIIPFTRWVVGTSIGTAAAMVPLVVGAIPYVGRLVEGALRGVNRGVIEAVLTMGATPWQVIRKAYLPEAVPALIRSFTVVTVTLVSYSAMAGTVGGGGLGDLAIRYGYQGFRLDVMVATVIVLIVMIQGIQLSGDLLARYFERTGNAGTIGTLQRQSWWRVAPRFAPTVRWGTIGFLLIGVVVAILHVRSASLHKPLRIGVNPIPHGEILREVMPILEKEGVHVQIIYFSDYIQPNLALASGDIDANLFQHVPFMDRFNHDHGTNIIAVAKVHIEPLGLYPGRTKILSALPDGAVIAIPNDPVNSGRGLLLLQAAGLIKLRTGTNTQTTLEDVSENSKHIKISELEAAQLPRSLRDVDAAVINTNYALAAKLNPLKDAMFLENSASPYANVLSTVPGKANDPRILALERALQSPAARQFILQRYQGAVLPAF</sequence>
<evidence type="ECO:0000256" key="2">
    <source>
        <dbReference type="ARBA" id="ARBA00004651"/>
    </source>
</evidence>
<dbReference type="FunFam" id="1.10.3720.10:FF:000002">
    <property type="entry name" value="D-methionine ABC transporter permease MetI"/>
    <property type="match status" value="1"/>
</dbReference>
<dbReference type="OrthoDB" id="9812878at2"/>
<keyword evidence="12" id="KW-0449">Lipoprotein</keyword>
<comment type="subcellular location">
    <subcellularLocation>
        <location evidence="2 13">Cell membrane</location>
        <topology evidence="2 13">Multi-pass membrane protein</topology>
    </subcellularLocation>
    <subcellularLocation>
        <location evidence="1">Membrane</location>
        <topology evidence="1">Lipid-anchor</topology>
    </subcellularLocation>
</comment>
<dbReference type="RefSeq" id="WP_089839345.1">
    <property type="nucleotide sequence ID" value="NZ_FOZL01000001.1"/>
</dbReference>
<gene>
    <name evidence="15" type="ORF">SAMN05421771_2402</name>
</gene>
<evidence type="ECO:0000256" key="3">
    <source>
        <dbReference type="ARBA" id="ARBA00007069"/>
    </source>
</evidence>
<dbReference type="PANTHER" id="PTHR30429:SF0">
    <property type="entry name" value="METHIONINE-BINDING LIPOPROTEIN METQ"/>
    <property type="match status" value="1"/>
</dbReference>
<dbReference type="InterPro" id="IPR035906">
    <property type="entry name" value="MetI-like_sf"/>
</dbReference>
<feature type="domain" description="ABC transmembrane type-1" evidence="14">
    <location>
        <begin position="12"/>
        <end position="204"/>
    </location>
</feature>
<organism evidence="15 16">
    <name type="scientific">Granulicella pectinivorans</name>
    <dbReference type="NCBI Taxonomy" id="474950"/>
    <lineage>
        <taxon>Bacteria</taxon>
        <taxon>Pseudomonadati</taxon>
        <taxon>Acidobacteriota</taxon>
        <taxon>Terriglobia</taxon>
        <taxon>Terriglobales</taxon>
        <taxon>Acidobacteriaceae</taxon>
        <taxon>Granulicella</taxon>
    </lineage>
</organism>
<dbReference type="GO" id="GO:0005886">
    <property type="term" value="C:plasma membrane"/>
    <property type="evidence" value="ECO:0007669"/>
    <property type="project" value="UniProtKB-SubCell"/>
</dbReference>
<dbReference type="STRING" id="474950.SAMN05421771_2402"/>
<comment type="similarity">
    <text evidence="4">Belongs to the NlpA lipoprotein family.</text>
</comment>
<evidence type="ECO:0000256" key="1">
    <source>
        <dbReference type="ARBA" id="ARBA00004635"/>
    </source>
</evidence>
<feature type="transmembrane region" description="Helical" evidence="13">
    <location>
        <begin position="60"/>
        <end position="80"/>
    </location>
</feature>
<accession>A0A1I6MDJ6</accession>
<dbReference type="Proteomes" id="UP000199024">
    <property type="component" value="Unassembled WGS sequence"/>
</dbReference>
<keyword evidence="8" id="KW-0732">Signal</keyword>
<evidence type="ECO:0000256" key="7">
    <source>
        <dbReference type="ARBA" id="ARBA00022692"/>
    </source>
</evidence>
<dbReference type="PROSITE" id="PS50928">
    <property type="entry name" value="ABC_TM1"/>
    <property type="match status" value="1"/>
</dbReference>
<dbReference type="CDD" id="cd06261">
    <property type="entry name" value="TM_PBP2"/>
    <property type="match status" value="1"/>
</dbReference>
<dbReference type="InterPro" id="IPR004872">
    <property type="entry name" value="Lipoprotein_NlpA"/>
</dbReference>
<evidence type="ECO:0000256" key="13">
    <source>
        <dbReference type="RuleBase" id="RU363032"/>
    </source>
</evidence>